<dbReference type="Proteomes" id="UP000198284">
    <property type="component" value="Unassembled WGS sequence"/>
</dbReference>
<dbReference type="EMBL" id="FZOT01000001">
    <property type="protein sequence ID" value="SNS12021.1"/>
    <property type="molecule type" value="Genomic_DNA"/>
</dbReference>
<protein>
    <submittedName>
        <fullName evidence="4">Site-specific DNA recombinase</fullName>
    </submittedName>
</protein>
<evidence type="ECO:0000256" key="1">
    <source>
        <dbReference type="ARBA" id="ARBA00023125"/>
    </source>
</evidence>
<dbReference type="AlphaFoldDB" id="A0A239BX62"/>
<dbReference type="GO" id="GO:0003677">
    <property type="term" value="F:DNA binding"/>
    <property type="evidence" value="ECO:0007669"/>
    <property type="project" value="UniProtKB-KW"/>
</dbReference>
<proteinExistence type="predicted"/>
<dbReference type="PANTHER" id="PTHR30461:SF2">
    <property type="entry name" value="SERINE RECOMBINASE PINE-RELATED"/>
    <property type="match status" value="1"/>
</dbReference>
<accession>A0A239BX62</accession>
<keyword evidence="5" id="KW-1185">Reference proteome</keyword>
<evidence type="ECO:0000256" key="2">
    <source>
        <dbReference type="ARBA" id="ARBA00023172"/>
    </source>
</evidence>
<organism evidence="4 5">
    <name type="scientific">Noviherbaspirillum humi</name>
    <dbReference type="NCBI Taxonomy" id="1688639"/>
    <lineage>
        <taxon>Bacteria</taxon>
        <taxon>Pseudomonadati</taxon>
        <taxon>Pseudomonadota</taxon>
        <taxon>Betaproteobacteria</taxon>
        <taxon>Burkholderiales</taxon>
        <taxon>Oxalobacteraceae</taxon>
        <taxon>Noviherbaspirillum</taxon>
    </lineage>
</organism>
<evidence type="ECO:0000313" key="5">
    <source>
        <dbReference type="Proteomes" id="UP000198284"/>
    </source>
</evidence>
<dbReference type="PANTHER" id="PTHR30461">
    <property type="entry name" value="DNA-INVERTASE FROM LAMBDOID PROPHAGE"/>
    <property type="match status" value="1"/>
</dbReference>
<gene>
    <name evidence="4" type="ORF">SAMN06265795_101113</name>
</gene>
<keyword evidence="1" id="KW-0238">DNA-binding</keyword>
<dbReference type="RefSeq" id="WP_089397362.1">
    <property type="nucleotide sequence ID" value="NZ_FZOT01000001.1"/>
</dbReference>
<feature type="domain" description="Resolvase/invertase-type recombinase catalytic" evidence="3">
    <location>
        <begin position="5"/>
        <end position="152"/>
    </location>
</feature>
<dbReference type="InterPro" id="IPR006119">
    <property type="entry name" value="Resolv_N"/>
</dbReference>
<dbReference type="GO" id="GO:0000150">
    <property type="term" value="F:DNA strand exchange activity"/>
    <property type="evidence" value="ECO:0007669"/>
    <property type="project" value="InterPro"/>
</dbReference>
<evidence type="ECO:0000259" key="3">
    <source>
        <dbReference type="PROSITE" id="PS51736"/>
    </source>
</evidence>
<evidence type="ECO:0000313" key="4">
    <source>
        <dbReference type="EMBL" id="SNS12021.1"/>
    </source>
</evidence>
<name>A0A239BX62_9BURK</name>
<dbReference type="Gene3D" id="3.40.50.1390">
    <property type="entry name" value="Resolvase, N-terminal catalytic domain"/>
    <property type="match status" value="1"/>
</dbReference>
<dbReference type="PROSITE" id="PS51736">
    <property type="entry name" value="RECOMBINASES_3"/>
    <property type="match status" value="1"/>
</dbReference>
<dbReference type="SUPFAM" id="SSF53041">
    <property type="entry name" value="Resolvase-like"/>
    <property type="match status" value="1"/>
</dbReference>
<dbReference type="CDD" id="cd00338">
    <property type="entry name" value="Ser_Recombinase"/>
    <property type="match status" value="1"/>
</dbReference>
<dbReference type="Pfam" id="PF00239">
    <property type="entry name" value="Resolvase"/>
    <property type="match status" value="1"/>
</dbReference>
<dbReference type="OrthoDB" id="2290206at2"/>
<dbReference type="InterPro" id="IPR050639">
    <property type="entry name" value="SSR_resolvase"/>
</dbReference>
<sequence>MAQGKYIAYYRVSTQKQGASGLGLEAQQEAVRRYLNGGEWELVDEFVETETGKGADALAKRPQLRASLEACRKSGARLLIAKLDRLARNVHFITGLMEASRGNGKNAVKFVACDMPDANDLTIHLMAAFAEHEARRISERTKDALAMAKKRGVILGKAGAANLKPNIHMRQANANIFAEKLRGQIEGFTLRKLSQRAMVDELNQLGIRTARGSTWSLVQLQRVIRRLA</sequence>
<dbReference type="SMART" id="SM00857">
    <property type="entry name" value="Resolvase"/>
    <property type="match status" value="1"/>
</dbReference>
<dbReference type="InterPro" id="IPR036162">
    <property type="entry name" value="Resolvase-like_N_sf"/>
</dbReference>
<reference evidence="4 5" key="1">
    <citation type="submission" date="2017-06" db="EMBL/GenBank/DDBJ databases">
        <authorList>
            <person name="Kim H.J."/>
            <person name="Triplett B.A."/>
        </authorList>
    </citation>
    <scope>NUCLEOTIDE SEQUENCE [LARGE SCALE GENOMIC DNA]</scope>
    <source>
        <strain evidence="4 5">U15</strain>
    </source>
</reference>
<keyword evidence="2" id="KW-0233">DNA recombination</keyword>